<keyword evidence="10" id="KW-1185">Reference proteome</keyword>
<dbReference type="InterPro" id="IPR014729">
    <property type="entry name" value="Rossmann-like_a/b/a_fold"/>
</dbReference>
<dbReference type="SUPFAM" id="SSF52402">
    <property type="entry name" value="Adenine nucleotide alpha hydrolases-like"/>
    <property type="match status" value="1"/>
</dbReference>
<dbReference type="NCBIfam" id="TIGR00552">
    <property type="entry name" value="nadE"/>
    <property type="match status" value="1"/>
</dbReference>
<accession>A0A858PYJ8</accession>
<dbReference type="PANTHER" id="PTHR23090:SF9">
    <property type="entry name" value="GLUTAMINE-DEPENDENT NAD(+) SYNTHETASE"/>
    <property type="match status" value="1"/>
</dbReference>
<evidence type="ECO:0000256" key="3">
    <source>
        <dbReference type="ARBA" id="ARBA00022741"/>
    </source>
</evidence>
<dbReference type="AlphaFoldDB" id="A0A858PYJ8"/>
<keyword evidence="2 6" id="KW-0436">Ligase</keyword>
<dbReference type="InterPro" id="IPR022310">
    <property type="entry name" value="NAD/GMP_synthase"/>
</dbReference>
<dbReference type="GO" id="GO:0009435">
    <property type="term" value="P:NAD+ biosynthetic process"/>
    <property type="evidence" value="ECO:0007669"/>
    <property type="project" value="UniProtKB-UniRule"/>
</dbReference>
<dbReference type="CDD" id="cd00553">
    <property type="entry name" value="NAD_synthase"/>
    <property type="match status" value="1"/>
</dbReference>
<dbReference type="KEGG" id="aplt:ANPL_03065"/>
<dbReference type="GO" id="GO:0003952">
    <property type="term" value="F:NAD+ synthase (glutamine-hydrolyzing) activity"/>
    <property type="evidence" value="ECO:0007669"/>
    <property type="project" value="UniProtKB-UniRule"/>
</dbReference>
<evidence type="ECO:0000256" key="6">
    <source>
        <dbReference type="PIRNR" id="PIRNR006630"/>
    </source>
</evidence>
<keyword evidence="4 6" id="KW-0067">ATP-binding</keyword>
<evidence type="ECO:0000313" key="9">
    <source>
        <dbReference type="EMBL" id="QJC27683.1"/>
    </source>
</evidence>
<comment type="similarity">
    <text evidence="7">Belongs to the NAD synthetase family.</text>
</comment>
<dbReference type="PIRSF" id="PIRSF006630">
    <property type="entry name" value="NADS_GAT"/>
    <property type="match status" value="1"/>
</dbReference>
<dbReference type="FunFam" id="3.40.50.620:FF:000106">
    <property type="entry name" value="Glutamine-dependent NAD(+) synthetase"/>
    <property type="match status" value="1"/>
</dbReference>
<evidence type="ECO:0000256" key="5">
    <source>
        <dbReference type="ARBA" id="ARBA00023027"/>
    </source>
</evidence>
<evidence type="ECO:0000256" key="7">
    <source>
        <dbReference type="RuleBase" id="RU003811"/>
    </source>
</evidence>
<dbReference type="InterPro" id="IPR036526">
    <property type="entry name" value="C-N_Hydrolase_sf"/>
</dbReference>
<evidence type="ECO:0000256" key="1">
    <source>
        <dbReference type="ARBA" id="ARBA00007145"/>
    </source>
</evidence>
<dbReference type="Gene3D" id="3.40.50.620">
    <property type="entry name" value="HUPs"/>
    <property type="match status" value="1"/>
</dbReference>
<dbReference type="InterPro" id="IPR003694">
    <property type="entry name" value="NAD_synthase"/>
</dbReference>
<sequence>MTTTLIAQLNYHTGNVVGNTEKLFSITSSAGKLGSDLVIFGRYAVCGLLEKDPVLAGDFFNLCLKGLSDLAAQVKGISVIVGSVLLDQGSLSEVIYLITPDQQLRELIRIPAFVSEESEKCAVFNISGLRVALLLQRTKQADTALPNSCHVPDNTDLLIVLGKSQHRCSEELAFLGTPTITAKTKTLIYLNMVGGYTSHVFSGGSIVSATHSTHKLALWKEDIMLLDLTGLETTARPASIKVPCSATSAYGNDDYEITPKTVTNYLKSNWKESAPEHSTASAHSSSAHEFTYQGLMLAIRDFIHKNSFAGAVLGLSGGIDSALVAAITTDAIGAENVHTFMLPTRYTSRSSIEDAKECAERLGIMHTVISIEETFCTCTRSLQSLLSAQNSSGVVEENIQSRIRGMFLMAVSNGTNLLLLATGNKSELLTGYMTLYGDTCGGFAPLKSIYKTKVYDLVNWRNHNIPYLSKCKKLDIVPTSVIDKPPSAELRFNQKDQDTLPEYDRLDRMLKLLLDERLSKEGVVHRGFTKEEVDLVEHLVKRSLFKLNQVAPGPIVY</sequence>
<keyword evidence="3 6" id="KW-0547">Nucleotide-binding</keyword>
<dbReference type="GO" id="GO:0005524">
    <property type="term" value="F:ATP binding"/>
    <property type="evidence" value="ECO:0007669"/>
    <property type="project" value="UniProtKB-UniRule"/>
</dbReference>
<evidence type="ECO:0000313" key="10">
    <source>
        <dbReference type="Proteomes" id="UP000500930"/>
    </source>
</evidence>
<comment type="similarity">
    <text evidence="1 6">In the C-terminal section; belongs to the NAD synthetase family.</text>
</comment>
<organism evidence="9 10">
    <name type="scientific">Anaplasma platys</name>
    <dbReference type="NCBI Taxonomy" id="949"/>
    <lineage>
        <taxon>Bacteria</taxon>
        <taxon>Pseudomonadati</taxon>
        <taxon>Pseudomonadota</taxon>
        <taxon>Alphaproteobacteria</taxon>
        <taxon>Rickettsiales</taxon>
        <taxon>Anaplasmataceae</taxon>
        <taxon>Anaplasma</taxon>
    </lineage>
</organism>
<proteinExistence type="inferred from homology"/>
<name>A0A858PYJ8_9RICK</name>
<protein>
    <recommendedName>
        <fullName evidence="6">Glutamine-dependent NAD(+) synthetase</fullName>
        <ecNumber evidence="6">6.3.5.1</ecNumber>
    </recommendedName>
    <alternativeName>
        <fullName evidence="6">NAD(+) synthase [glutamine-hydrolyzing]</fullName>
    </alternativeName>
</protein>
<dbReference type="Gene3D" id="3.60.110.10">
    <property type="entry name" value="Carbon-nitrogen hydrolase"/>
    <property type="match status" value="1"/>
</dbReference>
<dbReference type="Pfam" id="PF02540">
    <property type="entry name" value="NAD_synthase"/>
    <property type="match status" value="1"/>
</dbReference>
<keyword evidence="5 6" id="KW-0520">NAD</keyword>
<dbReference type="Proteomes" id="UP000500930">
    <property type="component" value="Chromosome"/>
</dbReference>
<evidence type="ECO:0000256" key="4">
    <source>
        <dbReference type="ARBA" id="ARBA00022840"/>
    </source>
</evidence>
<feature type="domain" description="NAD/GMP synthase" evidence="8">
    <location>
        <begin position="294"/>
        <end position="549"/>
    </location>
</feature>
<dbReference type="InterPro" id="IPR014445">
    <property type="entry name" value="Gln-dep_NAD_synthase"/>
</dbReference>
<dbReference type="PANTHER" id="PTHR23090">
    <property type="entry name" value="NH 3 /GLUTAMINE-DEPENDENT NAD + SYNTHETASE"/>
    <property type="match status" value="1"/>
</dbReference>
<gene>
    <name evidence="9" type="primary">nadE</name>
    <name evidence="9" type="ORF">ANPL_03065</name>
</gene>
<comment type="pathway">
    <text evidence="6">Cofactor biosynthesis; NAD(+) biosynthesis; NAD(+) from deamido-NAD(+) (L-Gln route): step 1/1.</text>
</comment>
<evidence type="ECO:0000256" key="2">
    <source>
        <dbReference type="ARBA" id="ARBA00022598"/>
    </source>
</evidence>
<dbReference type="GO" id="GO:0004359">
    <property type="term" value="F:glutaminase activity"/>
    <property type="evidence" value="ECO:0007669"/>
    <property type="project" value="InterPro"/>
</dbReference>
<reference evidence="9 10" key="1">
    <citation type="journal article" date="2020" name="Pathogens">
        <title>First Whole Genome Sequence of Anaplasma platys, an Obligate Intracellular Rickettsial Pathogen of Dogs.</title>
        <authorList>
            <person name="Llanes A."/>
            <person name="Rajeev S."/>
        </authorList>
    </citation>
    <scope>NUCLEOTIDE SEQUENCE [LARGE SCALE GENOMIC DNA]</scope>
    <source>
        <strain evidence="9 10">S3</strain>
    </source>
</reference>
<evidence type="ECO:0000259" key="8">
    <source>
        <dbReference type="Pfam" id="PF02540"/>
    </source>
</evidence>
<dbReference type="EC" id="6.3.5.1" evidence="6"/>
<dbReference type="UniPathway" id="UPA00253">
    <property type="reaction ID" value="UER00334"/>
</dbReference>
<dbReference type="EMBL" id="CP046391">
    <property type="protein sequence ID" value="QJC27683.1"/>
    <property type="molecule type" value="Genomic_DNA"/>
</dbReference>
<dbReference type="SUPFAM" id="SSF56317">
    <property type="entry name" value="Carbon-nitrogen hydrolase"/>
    <property type="match status" value="1"/>
</dbReference>
<comment type="catalytic activity">
    <reaction evidence="6">
        <text>deamido-NAD(+) + L-glutamine + ATP + H2O = L-glutamate + AMP + diphosphate + NAD(+) + H(+)</text>
        <dbReference type="Rhea" id="RHEA:24384"/>
        <dbReference type="ChEBI" id="CHEBI:15377"/>
        <dbReference type="ChEBI" id="CHEBI:15378"/>
        <dbReference type="ChEBI" id="CHEBI:29985"/>
        <dbReference type="ChEBI" id="CHEBI:30616"/>
        <dbReference type="ChEBI" id="CHEBI:33019"/>
        <dbReference type="ChEBI" id="CHEBI:57540"/>
        <dbReference type="ChEBI" id="CHEBI:58359"/>
        <dbReference type="ChEBI" id="CHEBI:58437"/>
        <dbReference type="ChEBI" id="CHEBI:456215"/>
        <dbReference type="EC" id="6.3.5.1"/>
    </reaction>
</comment>
<dbReference type="RefSeq" id="WP_236822791.1">
    <property type="nucleotide sequence ID" value="NZ_CP046391.1"/>
</dbReference>
<dbReference type="GO" id="GO:0005737">
    <property type="term" value="C:cytoplasm"/>
    <property type="evidence" value="ECO:0007669"/>
    <property type="project" value="InterPro"/>
</dbReference>